<sequence length="139" mass="16049">MRHLCGVAVCSIFPTSFRIRALAMLLFRLDRRELGSDAVAPLCNRLFQAHDQLCRPLLVCCYRLLAPMGKMPIRQGIATAHRMPTALRCRPFRPATAAGLVMWLFFIRRQLPWASFGPCNYVEWMQVYRDLAESFALRF</sequence>
<evidence type="ECO:0000313" key="2">
    <source>
        <dbReference type="Proteomes" id="UP000244855"/>
    </source>
</evidence>
<organism evidence="1 2">
    <name type="scientific">Periconia macrospinosa</name>
    <dbReference type="NCBI Taxonomy" id="97972"/>
    <lineage>
        <taxon>Eukaryota</taxon>
        <taxon>Fungi</taxon>
        <taxon>Dikarya</taxon>
        <taxon>Ascomycota</taxon>
        <taxon>Pezizomycotina</taxon>
        <taxon>Dothideomycetes</taxon>
        <taxon>Pleosporomycetidae</taxon>
        <taxon>Pleosporales</taxon>
        <taxon>Massarineae</taxon>
        <taxon>Periconiaceae</taxon>
        <taxon>Periconia</taxon>
    </lineage>
</organism>
<proteinExistence type="predicted"/>
<accession>A0A2V1D1C1</accession>
<keyword evidence="2" id="KW-1185">Reference proteome</keyword>
<name>A0A2V1D1C1_9PLEO</name>
<dbReference type="AlphaFoldDB" id="A0A2V1D1C1"/>
<gene>
    <name evidence="1" type="ORF">DM02DRAFT_314443</name>
</gene>
<evidence type="ECO:0000313" key="1">
    <source>
        <dbReference type="EMBL" id="PVH91838.1"/>
    </source>
</evidence>
<reference evidence="1 2" key="1">
    <citation type="journal article" date="2018" name="Sci. Rep.">
        <title>Comparative genomics provides insights into the lifestyle and reveals functional heterogeneity of dark septate endophytic fungi.</title>
        <authorList>
            <person name="Knapp D.G."/>
            <person name="Nemeth J.B."/>
            <person name="Barry K."/>
            <person name="Hainaut M."/>
            <person name="Henrissat B."/>
            <person name="Johnson J."/>
            <person name="Kuo A."/>
            <person name="Lim J.H.P."/>
            <person name="Lipzen A."/>
            <person name="Nolan M."/>
            <person name="Ohm R.A."/>
            <person name="Tamas L."/>
            <person name="Grigoriev I.V."/>
            <person name="Spatafora J.W."/>
            <person name="Nagy L.G."/>
            <person name="Kovacs G.M."/>
        </authorList>
    </citation>
    <scope>NUCLEOTIDE SEQUENCE [LARGE SCALE GENOMIC DNA]</scope>
    <source>
        <strain evidence="1 2">DSE2036</strain>
    </source>
</reference>
<protein>
    <submittedName>
        <fullName evidence="1">Uncharacterized protein</fullName>
    </submittedName>
</protein>
<dbReference type="EMBL" id="KZ805770">
    <property type="protein sequence ID" value="PVH91838.1"/>
    <property type="molecule type" value="Genomic_DNA"/>
</dbReference>
<dbReference type="Proteomes" id="UP000244855">
    <property type="component" value="Unassembled WGS sequence"/>
</dbReference>